<dbReference type="Pfam" id="PF02464">
    <property type="entry name" value="CinA"/>
    <property type="match status" value="1"/>
</dbReference>
<dbReference type="InterPro" id="IPR008136">
    <property type="entry name" value="CinA_C"/>
</dbReference>
<evidence type="ECO:0000313" key="2">
    <source>
        <dbReference type="EMBL" id="SFJ72914.1"/>
    </source>
</evidence>
<protein>
    <submittedName>
        <fullName evidence="2">Nicotinamide-nucleotide amidase</fullName>
    </submittedName>
</protein>
<dbReference type="Gene3D" id="3.90.950.20">
    <property type="entry name" value="CinA-like"/>
    <property type="match status" value="1"/>
</dbReference>
<sequence>MELDVETMVGRLGESLLLQGAHMATAESCTGGLLASTLTDVAGSSRWFEGGVVAYDNRVKMRLLGVPEEILIRHGAVSQACVESMVKGVCELMKVPVALAISGVAGPGGGTPEKPVGLVWMAWRINHRIWSREFRFQGSRREIKQASVREAVLGLL</sequence>
<dbReference type="SUPFAM" id="SSF142433">
    <property type="entry name" value="CinA-like"/>
    <property type="match status" value="1"/>
</dbReference>
<gene>
    <name evidence="2" type="ORF">SAMN04488082_10655</name>
</gene>
<dbReference type="EMBL" id="FORX01000006">
    <property type="protein sequence ID" value="SFJ72914.1"/>
    <property type="molecule type" value="Genomic_DNA"/>
</dbReference>
<reference evidence="3" key="1">
    <citation type="submission" date="2016-10" db="EMBL/GenBank/DDBJ databases">
        <authorList>
            <person name="Varghese N."/>
            <person name="Submissions S."/>
        </authorList>
    </citation>
    <scope>NUCLEOTIDE SEQUENCE [LARGE SCALE GENOMIC DNA]</scope>
    <source>
        <strain evidence="3">DSM 5918</strain>
    </source>
</reference>
<dbReference type="RefSeq" id="WP_092373863.1">
    <property type="nucleotide sequence ID" value="NZ_FORX01000006.1"/>
</dbReference>
<keyword evidence="3" id="KW-1185">Reference proteome</keyword>
<dbReference type="InterPro" id="IPR036653">
    <property type="entry name" value="CinA-like_C"/>
</dbReference>
<dbReference type="AlphaFoldDB" id="A0A1I3TNR7"/>
<organism evidence="2 3">
    <name type="scientific">Desulfomicrobium apsheronum</name>
    <dbReference type="NCBI Taxonomy" id="52560"/>
    <lineage>
        <taxon>Bacteria</taxon>
        <taxon>Pseudomonadati</taxon>
        <taxon>Thermodesulfobacteriota</taxon>
        <taxon>Desulfovibrionia</taxon>
        <taxon>Desulfovibrionales</taxon>
        <taxon>Desulfomicrobiaceae</taxon>
        <taxon>Desulfomicrobium</taxon>
    </lineage>
</organism>
<dbReference type="NCBIfam" id="TIGR00199">
    <property type="entry name" value="PncC_domain"/>
    <property type="match status" value="1"/>
</dbReference>
<accession>A0A1I3TNR7</accession>
<dbReference type="STRING" id="52560.SAMN04488082_10655"/>
<dbReference type="Proteomes" id="UP000198635">
    <property type="component" value="Unassembled WGS sequence"/>
</dbReference>
<name>A0A1I3TNR7_9BACT</name>
<evidence type="ECO:0000259" key="1">
    <source>
        <dbReference type="Pfam" id="PF02464"/>
    </source>
</evidence>
<proteinExistence type="predicted"/>
<evidence type="ECO:0000313" key="3">
    <source>
        <dbReference type="Proteomes" id="UP000198635"/>
    </source>
</evidence>
<feature type="domain" description="CinA C-terminal" evidence="1">
    <location>
        <begin position="7"/>
        <end position="153"/>
    </location>
</feature>
<dbReference type="OrthoDB" id="9801454at2"/>